<dbReference type="Gramene" id="Mp3g23270.1">
    <property type="protein sequence ID" value="Mp3g23270.1.cds1"/>
    <property type="gene ID" value="Mp3g23270"/>
</dbReference>
<sequence>MFICMACLSIDEHWGYRSQRAAVGLREYVHGLGFSNQGKIVFFRIAQLIDNCNQGLDATHAPTDSCGIRCFVLHNSNCTLTVINQPRI</sequence>
<evidence type="ECO:0000313" key="2">
    <source>
        <dbReference type="Proteomes" id="UP000244005"/>
    </source>
</evidence>
<gene>
    <name evidence="1" type="ORF">MARPO_0024s0104</name>
</gene>
<dbReference type="AlphaFoldDB" id="A0A2R6XBZ0"/>
<reference evidence="2" key="1">
    <citation type="journal article" date="2017" name="Cell">
        <title>Insights into land plant evolution garnered from the Marchantia polymorpha genome.</title>
        <authorList>
            <person name="Bowman J.L."/>
            <person name="Kohchi T."/>
            <person name="Yamato K.T."/>
            <person name="Jenkins J."/>
            <person name="Shu S."/>
            <person name="Ishizaki K."/>
            <person name="Yamaoka S."/>
            <person name="Nishihama R."/>
            <person name="Nakamura Y."/>
            <person name="Berger F."/>
            <person name="Adam C."/>
            <person name="Aki S.S."/>
            <person name="Althoff F."/>
            <person name="Araki T."/>
            <person name="Arteaga-Vazquez M.A."/>
            <person name="Balasubrmanian S."/>
            <person name="Barry K."/>
            <person name="Bauer D."/>
            <person name="Boehm C.R."/>
            <person name="Briginshaw L."/>
            <person name="Caballero-Perez J."/>
            <person name="Catarino B."/>
            <person name="Chen F."/>
            <person name="Chiyoda S."/>
            <person name="Chovatia M."/>
            <person name="Davies K.M."/>
            <person name="Delmans M."/>
            <person name="Demura T."/>
            <person name="Dierschke T."/>
            <person name="Dolan L."/>
            <person name="Dorantes-Acosta A.E."/>
            <person name="Eklund D.M."/>
            <person name="Florent S.N."/>
            <person name="Flores-Sandoval E."/>
            <person name="Fujiyama A."/>
            <person name="Fukuzawa H."/>
            <person name="Galik B."/>
            <person name="Grimanelli D."/>
            <person name="Grimwood J."/>
            <person name="Grossniklaus U."/>
            <person name="Hamada T."/>
            <person name="Haseloff J."/>
            <person name="Hetherington A.J."/>
            <person name="Higo A."/>
            <person name="Hirakawa Y."/>
            <person name="Hundley H.N."/>
            <person name="Ikeda Y."/>
            <person name="Inoue K."/>
            <person name="Inoue S.I."/>
            <person name="Ishida S."/>
            <person name="Jia Q."/>
            <person name="Kakita M."/>
            <person name="Kanazawa T."/>
            <person name="Kawai Y."/>
            <person name="Kawashima T."/>
            <person name="Kennedy M."/>
            <person name="Kinose K."/>
            <person name="Kinoshita T."/>
            <person name="Kohara Y."/>
            <person name="Koide E."/>
            <person name="Komatsu K."/>
            <person name="Kopischke S."/>
            <person name="Kubo M."/>
            <person name="Kyozuka J."/>
            <person name="Lagercrantz U."/>
            <person name="Lin S.S."/>
            <person name="Lindquist E."/>
            <person name="Lipzen A.M."/>
            <person name="Lu C.W."/>
            <person name="De Luna E."/>
            <person name="Martienssen R.A."/>
            <person name="Minamino N."/>
            <person name="Mizutani M."/>
            <person name="Mizutani M."/>
            <person name="Mochizuki N."/>
            <person name="Monte I."/>
            <person name="Mosher R."/>
            <person name="Nagasaki H."/>
            <person name="Nakagami H."/>
            <person name="Naramoto S."/>
            <person name="Nishitani K."/>
            <person name="Ohtani M."/>
            <person name="Okamoto T."/>
            <person name="Okumura M."/>
            <person name="Phillips J."/>
            <person name="Pollak B."/>
            <person name="Reinders A."/>
            <person name="Rovekamp M."/>
            <person name="Sano R."/>
            <person name="Sawa S."/>
            <person name="Schmid M.W."/>
            <person name="Shirakawa M."/>
            <person name="Solano R."/>
            <person name="Spunde A."/>
            <person name="Suetsugu N."/>
            <person name="Sugano S."/>
            <person name="Sugiyama A."/>
            <person name="Sun R."/>
            <person name="Suzuki Y."/>
            <person name="Takenaka M."/>
            <person name="Takezawa D."/>
            <person name="Tomogane H."/>
            <person name="Tsuzuki M."/>
            <person name="Ueda T."/>
            <person name="Umeda M."/>
            <person name="Ward J.M."/>
            <person name="Watanabe Y."/>
            <person name="Yazaki K."/>
            <person name="Yokoyama R."/>
            <person name="Yoshitake Y."/>
            <person name="Yotsui I."/>
            <person name="Zachgo S."/>
            <person name="Schmutz J."/>
        </authorList>
    </citation>
    <scope>NUCLEOTIDE SEQUENCE [LARGE SCALE GENOMIC DNA]</scope>
    <source>
        <strain evidence="2">Tak-1</strain>
    </source>
</reference>
<keyword evidence="2" id="KW-1185">Reference proteome</keyword>
<name>A0A2R6XBZ0_MARPO</name>
<accession>A0A2R6XBZ0</accession>
<dbReference type="EMBL" id="KZ772696">
    <property type="protein sequence ID" value="PTQ43602.1"/>
    <property type="molecule type" value="Genomic_DNA"/>
</dbReference>
<evidence type="ECO:0000313" key="1">
    <source>
        <dbReference type="EMBL" id="PTQ43602.1"/>
    </source>
</evidence>
<protein>
    <submittedName>
        <fullName evidence="1">Uncharacterized protein</fullName>
    </submittedName>
</protein>
<organism evidence="1 2">
    <name type="scientific">Marchantia polymorpha</name>
    <name type="common">Common liverwort</name>
    <name type="synonym">Marchantia aquatica</name>
    <dbReference type="NCBI Taxonomy" id="3197"/>
    <lineage>
        <taxon>Eukaryota</taxon>
        <taxon>Viridiplantae</taxon>
        <taxon>Streptophyta</taxon>
        <taxon>Embryophyta</taxon>
        <taxon>Marchantiophyta</taxon>
        <taxon>Marchantiopsida</taxon>
        <taxon>Marchantiidae</taxon>
        <taxon>Marchantiales</taxon>
        <taxon>Marchantiaceae</taxon>
        <taxon>Marchantia</taxon>
    </lineage>
</organism>
<proteinExistence type="predicted"/>
<dbReference type="Proteomes" id="UP000244005">
    <property type="component" value="Unassembled WGS sequence"/>
</dbReference>